<evidence type="ECO:0000256" key="1">
    <source>
        <dbReference type="SAM" id="MobiDB-lite"/>
    </source>
</evidence>
<evidence type="ECO:0000313" key="3">
    <source>
        <dbReference type="EMBL" id="PNS20576.1"/>
    </source>
</evidence>
<gene>
    <name evidence="3" type="ORF">CAC42_303</name>
</gene>
<organism evidence="3 4">
    <name type="scientific">Sphaceloma murrayae</name>
    <dbReference type="NCBI Taxonomy" id="2082308"/>
    <lineage>
        <taxon>Eukaryota</taxon>
        <taxon>Fungi</taxon>
        <taxon>Dikarya</taxon>
        <taxon>Ascomycota</taxon>
        <taxon>Pezizomycotina</taxon>
        <taxon>Dothideomycetes</taxon>
        <taxon>Dothideomycetidae</taxon>
        <taxon>Myriangiales</taxon>
        <taxon>Elsinoaceae</taxon>
        <taxon>Sphaceloma</taxon>
    </lineage>
</organism>
<feature type="compositionally biased region" description="Low complexity" evidence="1">
    <location>
        <begin position="161"/>
        <end position="268"/>
    </location>
</feature>
<feature type="compositionally biased region" description="Polar residues" evidence="1">
    <location>
        <begin position="269"/>
        <end position="280"/>
    </location>
</feature>
<dbReference type="AlphaFoldDB" id="A0A2K1QZX4"/>
<accession>A0A2K1QZX4</accession>
<comment type="caution">
    <text evidence="3">The sequence shown here is derived from an EMBL/GenBank/DDBJ whole genome shotgun (WGS) entry which is preliminary data.</text>
</comment>
<dbReference type="EMBL" id="NKHZ01000022">
    <property type="protein sequence ID" value="PNS20576.1"/>
    <property type="molecule type" value="Genomic_DNA"/>
</dbReference>
<protein>
    <submittedName>
        <fullName evidence="3">Uncharacterized protein</fullName>
    </submittedName>
</protein>
<evidence type="ECO:0000256" key="2">
    <source>
        <dbReference type="SAM" id="SignalP"/>
    </source>
</evidence>
<dbReference type="STRING" id="2082308.A0A2K1QZX4"/>
<proteinExistence type="predicted"/>
<feature type="signal peptide" evidence="2">
    <location>
        <begin position="1"/>
        <end position="22"/>
    </location>
</feature>
<feature type="region of interest" description="Disordered" evidence="1">
    <location>
        <begin position="161"/>
        <end position="280"/>
    </location>
</feature>
<keyword evidence="2" id="KW-0732">Signal</keyword>
<feature type="chain" id="PRO_5014347936" evidence="2">
    <location>
        <begin position="23"/>
        <end position="477"/>
    </location>
</feature>
<keyword evidence="4" id="KW-1185">Reference proteome</keyword>
<name>A0A2K1QZX4_9PEZI</name>
<dbReference type="Proteomes" id="UP000243797">
    <property type="component" value="Unassembled WGS sequence"/>
</dbReference>
<dbReference type="OrthoDB" id="160645at2759"/>
<evidence type="ECO:0000313" key="4">
    <source>
        <dbReference type="Proteomes" id="UP000243797"/>
    </source>
</evidence>
<dbReference type="InParanoid" id="A0A2K1QZX4"/>
<sequence>MKIGTLSGTLAAGLVWCSAAEANLETRQAFKCDSTNAGVKTINANFRDPKLFCSTWKRNDDGKVPIAGIKNALIDKTCACLVAKPTLAVSSMPATSYTSNKVQNLAQLQNTVAKPLPFCKWWVQKAGRPKTLPKMRAKALYTVCRAVIKDPSLLAASASTTATSVTTSEPADSSSISASSSAGRTSTSALASTTSTSSYSSSSTTITSRSTTTSTEDGAASSESTSTPETTGTSAQATTSQTTATSTQAMVSQMTTTSTQVTTSQTTTENPVQSKQASQDSLTQYLLNPDLDGSGSYPLGGPNTLSLQDWSFTPGVSYVTSSSGNYDYIELTASTKASTTIETVNVTQVMSTLEADKYYDFTFTYDYWCAAPPCYYAVCLDSAEKPCPDFHVTTGVDDDADFETENDRLDKVTSPSGSLSDFKWQVVGTGTEQTMKIKLWVPNQAKAGATKVNGGMRIGEINVKGPVEKDESGFTFR</sequence>
<reference evidence="3 4" key="1">
    <citation type="submission" date="2017-06" db="EMBL/GenBank/DDBJ databases">
        <title>Draft genome sequence of a variant of Elsinoe murrayae.</title>
        <authorList>
            <person name="Cheng Q."/>
        </authorList>
    </citation>
    <scope>NUCLEOTIDE SEQUENCE [LARGE SCALE GENOMIC DNA]</scope>
    <source>
        <strain evidence="3 4">CQ-2017a</strain>
    </source>
</reference>